<reference evidence="2 3" key="1">
    <citation type="journal article" date="2023" name="Life. Sci Alliance">
        <title>Evolutionary insights into 3D genome organization and epigenetic landscape of Vigna mungo.</title>
        <authorList>
            <person name="Junaid A."/>
            <person name="Singh B."/>
            <person name="Bhatia S."/>
        </authorList>
    </citation>
    <scope>NUCLEOTIDE SEQUENCE [LARGE SCALE GENOMIC DNA]</scope>
    <source>
        <strain evidence="2">Urdbean</strain>
    </source>
</reference>
<sequence>MKTRTKLLKENSQVRRTRSETPNLQLQIPKPQKFPISENPNKKTRIKNAAQSATVAGCFKRGSFHDPNHHENADEPSSSHCLDTENELPCENDQKKRRGKEPPLLRNTNPDRNKKNETSSFALQKTRNQSQRTRQRTTPLSL</sequence>
<feature type="region of interest" description="Disordered" evidence="1">
    <location>
        <begin position="1"/>
        <end position="142"/>
    </location>
</feature>
<dbReference type="AlphaFoldDB" id="A0AAQ3NR27"/>
<proteinExistence type="predicted"/>
<protein>
    <submittedName>
        <fullName evidence="2">Uncharacterized protein</fullName>
    </submittedName>
</protein>
<accession>A0AAQ3NR27</accession>
<dbReference type="Proteomes" id="UP001374535">
    <property type="component" value="Chromosome 4"/>
</dbReference>
<dbReference type="EMBL" id="CP144697">
    <property type="protein sequence ID" value="WVZ13416.1"/>
    <property type="molecule type" value="Genomic_DNA"/>
</dbReference>
<keyword evidence="3" id="KW-1185">Reference proteome</keyword>
<feature type="compositionally biased region" description="Basic and acidic residues" evidence="1">
    <location>
        <begin position="63"/>
        <end position="73"/>
    </location>
</feature>
<evidence type="ECO:0000313" key="3">
    <source>
        <dbReference type="Proteomes" id="UP001374535"/>
    </source>
</evidence>
<feature type="compositionally biased region" description="Low complexity" evidence="1">
    <location>
        <begin position="124"/>
        <end position="142"/>
    </location>
</feature>
<gene>
    <name evidence="2" type="ORF">V8G54_010982</name>
</gene>
<name>A0AAQ3NR27_VIGMU</name>
<organism evidence="2 3">
    <name type="scientific">Vigna mungo</name>
    <name type="common">Black gram</name>
    <name type="synonym">Phaseolus mungo</name>
    <dbReference type="NCBI Taxonomy" id="3915"/>
    <lineage>
        <taxon>Eukaryota</taxon>
        <taxon>Viridiplantae</taxon>
        <taxon>Streptophyta</taxon>
        <taxon>Embryophyta</taxon>
        <taxon>Tracheophyta</taxon>
        <taxon>Spermatophyta</taxon>
        <taxon>Magnoliopsida</taxon>
        <taxon>eudicotyledons</taxon>
        <taxon>Gunneridae</taxon>
        <taxon>Pentapetalae</taxon>
        <taxon>rosids</taxon>
        <taxon>fabids</taxon>
        <taxon>Fabales</taxon>
        <taxon>Fabaceae</taxon>
        <taxon>Papilionoideae</taxon>
        <taxon>50 kb inversion clade</taxon>
        <taxon>NPAAA clade</taxon>
        <taxon>indigoferoid/millettioid clade</taxon>
        <taxon>Phaseoleae</taxon>
        <taxon>Vigna</taxon>
    </lineage>
</organism>
<evidence type="ECO:0000313" key="2">
    <source>
        <dbReference type="EMBL" id="WVZ13416.1"/>
    </source>
</evidence>
<evidence type="ECO:0000256" key="1">
    <source>
        <dbReference type="SAM" id="MobiDB-lite"/>
    </source>
</evidence>
<feature type="compositionally biased region" description="Basic and acidic residues" evidence="1">
    <location>
        <begin position="7"/>
        <end position="19"/>
    </location>
</feature>